<gene>
    <name evidence="9" type="ORF">MAGMO_3396</name>
</gene>
<dbReference type="PRINTS" id="PR00169">
    <property type="entry name" value="KCHANNEL"/>
</dbReference>
<evidence type="ECO:0000313" key="9">
    <source>
        <dbReference type="EMBL" id="CRH07533.1"/>
    </source>
</evidence>
<dbReference type="InterPro" id="IPR003280">
    <property type="entry name" value="2pore_dom_K_chnl"/>
</dbReference>
<dbReference type="PROSITE" id="PS51202">
    <property type="entry name" value="RCK_C"/>
    <property type="match status" value="1"/>
</dbReference>
<keyword evidence="9" id="KW-0813">Transport</keyword>
<feature type="domain" description="RCK C-terminal" evidence="8">
    <location>
        <begin position="419"/>
        <end position="507"/>
    </location>
</feature>
<evidence type="ECO:0000256" key="1">
    <source>
        <dbReference type="ARBA" id="ARBA00004141"/>
    </source>
</evidence>
<evidence type="ECO:0000259" key="8">
    <source>
        <dbReference type="PROSITE" id="PS51202"/>
    </source>
</evidence>
<dbReference type="InterPro" id="IPR006037">
    <property type="entry name" value="RCK_C"/>
</dbReference>
<dbReference type="InterPro" id="IPR050721">
    <property type="entry name" value="Trk_Ktr_HKT_K-transport"/>
</dbReference>
<dbReference type="EMBL" id="LO017727">
    <property type="protein sequence ID" value="CRH07533.1"/>
    <property type="molecule type" value="Genomic_DNA"/>
</dbReference>
<keyword evidence="2 6" id="KW-0812">Transmembrane</keyword>
<name>A0A1S7LM88_MAGMO</name>
<keyword evidence="9" id="KW-0406">Ion transport</keyword>
<evidence type="ECO:0000256" key="2">
    <source>
        <dbReference type="ARBA" id="ARBA00022692"/>
    </source>
</evidence>
<dbReference type="SUPFAM" id="SSF51735">
    <property type="entry name" value="NAD(P)-binding Rossmann-fold domains"/>
    <property type="match status" value="1"/>
</dbReference>
<dbReference type="GO" id="GO:0005267">
    <property type="term" value="F:potassium channel activity"/>
    <property type="evidence" value="ECO:0007669"/>
    <property type="project" value="InterPro"/>
</dbReference>
<dbReference type="Gene3D" id="1.10.287.70">
    <property type="match status" value="1"/>
</dbReference>
<keyword evidence="9" id="KW-0407">Ion channel</keyword>
<dbReference type="Pfam" id="PF02080">
    <property type="entry name" value="TrkA_C"/>
    <property type="match status" value="1"/>
</dbReference>
<sequence>MNRAPLQRGRIKSIFYYLLEDPNSRARNLFNLVMMLVVFASLIEMTLESNPDLTIEERAFFDFLEYLFSAVFLVEYLLRWWVCSDFLFDFQNTYHREQRRSHRRTPILIFLRALKAALTHKLRWMMQPLSIVDLLAILPMFRAFRLLRVLRVLRVLKLFRYSKRLTFFSDIITERAFELTSLFTISAVIFGMVSLAFFVVERGHNPDITTLWESLYWTMITITTVGYGDITPATSAGRVVAVTGTLVGMWVTVLMTSIIVSALADRIFELKEQRMERQVEKLKNHFIVCGLNLTGQAICRTLSAEGRPFCAVDSNEELVNMAINQGWTALKGDVADDPTWQRLGLTRARSVISAIGEEATNIYMILTIREQHPNCFIVVAGHGDASEKRLLKVGADRAISPSYDGGQYMAYTALRPTALHFFDLALQRDFIELEIEELQVEEGSSFAQVTLDDSQVDAIYDVIVMGLVRDGEQIFKPKGDTVIQVGDILVCMGHLDDLERLRQSLQV</sequence>
<evidence type="ECO:0000256" key="5">
    <source>
        <dbReference type="ARBA" id="ARBA00029579"/>
    </source>
</evidence>
<protein>
    <recommendedName>
        <fullName evidence="5">BK channel</fullName>
    </recommendedName>
</protein>
<evidence type="ECO:0000259" key="7">
    <source>
        <dbReference type="PROSITE" id="PS51201"/>
    </source>
</evidence>
<dbReference type="Pfam" id="PF00520">
    <property type="entry name" value="Ion_trans"/>
    <property type="match status" value="1"/>
</dbReference>
<dbReference type="Gene3D" id="3.40.50.720">
    <property type="entry name" value="NAD(P)-binding Rossmann-like Domain"/>
    <property type="match status" value="1"/>
</dbReference>
<feature type="domain" description="RCK N-terminal" evidence="7">
    <location>
        <begin position="283"/>
        <end position="399"/>
    </location>
</feature>
<feature type="transmembrane region" description="Helical" evidence="6">
    <location>
        <begin position="59"/>
        <end position="78"/>
    </location>
</feature>
<dbReference type="Pfam" id="PF02254">
    <property type="entry name" value="TrkA_N"/>
    <property type="match status" value="1"/>
</dbReference>
<comment type="subcellular location">
    <subcellularLocation>
        <location evidence="1">Membrane</location>
        <topology evidence="1">Multi-pass membrane protein</topology>
    </subcellularLocation>
</comment>
<dbReference type="Gene3D" id="3.30.70.1450">
    <property type="entry name" value="Regulator of K+ conductance, C-terminal domain"/>
    <property type="match status" value="1"/>
</dbReference>
<dbReference type="PANTHER" id="PTHR43833:SF9">
    <property type="entry name" value="POTASSIUM CHANNEL PROTEIN YUGO-RELATED"/>
    <property type="match status" value="1"/>
</dbReference>
<evidence type="ECO:0000256" key="3">
    <source>
        <dbReference type="ARBA" id="ARBA00022989"/>
    </source>
</evidence>
<evidence type="ECO:0000256" key="6">
    <source>
        <dbReference type="SAM" id="Phobius"/>
    </source>
</evidence>
<dbReference type="PROSITE" id="PS51201">
    <property type="entry name" value="RCK_N"/>
    <property type="match status" value="1"/>
</dbReference>
<feature type="transmembrane region" description="Helical" evidence="6">
    <location>
        <begin position="247"/>
        <end position="268"/>
    </location>
</feature>
<dbReference type="InterPro" id="IPR003148">
    <property type="entry name" value="RCK_N"/>
</dbReference>
<keyword evidence="3 6" id="KW-1133">Transmembrane helix</keyword>
<dbReference type="SUPFAM" id="SSF116726">
    <property type="entry name" value="TrkA C-terminal domain-like"/>
    <property type="match status" value="1"/>
</dbReference>
<dbReference type="InterPro" id="IPR036291">
    <property type="entry name" value="NAD(P)-bd_dom_sf"/>
</dbReference>
<feature type="transmembrane region" description="Helical" evidence="6">
    <location>
        <begin position="29"/>
        <end position="47"/>
    </location>
</feature>
<organism evidence="9">
    <name type="scientific">Magnetococcus massalia (strain MO-1)</name>
    <dbReference type="NCBI Taxonomy" id="451514"/>
    <lineage>
        <taxon>Bacteria</taxon>
        <taxon>Pseudomonadati</taxon>
        <taxon>Pseudomonadota</taxon>
        <taxon>Magnetococcia</taxon>
        <taxon>Magnetococcales</taxon>
        <taxon>Magnetococcaceae</taxon>
        <taxon>Magnetococcus</taxon>
    </lineage>
</organism>
<proteinExistence type="predicted"/>
<dbReference type="PANTHER" id="PTHR43833">
    <property type="entry name" value="POTASSIUM CHANNEL PROTEIN 2-RELATED-RELATED"/>
    <property type="match status" value="1"/>
</dbReference>
<dbReference type="InterPro" id="IPR036721">
    <property type="entry name" value="RCK_C_sf"/>
</dbReference>
<keyword evidence="4 6" id="KW-0472">Membrane</keyword>
<dbReference type="AlphaFoldDB" id="A0A1S7LM88"/>
<dbReference type="SUPFAM" id="SSF81324">
    <property type="entry name" value="Voltage-gated potassium channels"/>
    <property type="match status" value="1"/>
</dbReference>
<dbReference type="GO" id="GO:0016020">
    <property type="term" value="C:membrane"/>
    <property type="evidence" value="ECO:0007669"/>
    <property type="project" value="UniProtKB-SubCell"/>
</dbReference>
<feature type="transmembrane region" description="Helical" evidence="6">
    <location>
        <begin position="179"/>
        <end position="200"/>
    </location>
</feature>
<evidence type="ECO:0000256" key="4">
    <source>
        <dbReference type="ARBA" id="ARBA00023136"/>
    </source>
</evidence>
<dbReference type="InterPro" id="IPR005821">
    <property type="entry name" value="Ion_trans_dom"/>
</dbReference>
<accession>A0A1S7LM88</accession>
<dbReference type="PRINTS" id="PR01333">
    <property type="entry name" value="2POREKCHANEL"/>
</dbReference>
<reference evidence="9" key="1">
    <citation type="submission" date="2015-04" db="EMBL/GenBank/DDBJ databases">
        <authorList>
            <person name="Syromyatnikov M.Y."/>
            <person name="Popov V.N."/>
        </authorList>
    </citation>
    <scope>NUCLEOTIDE SEQUENCE</scope>
    <source>
        <strain evidence="9">MO-1</strain>
    </source>
</reference>